<organism evidence="2 3">
    <name type="scientific">Stylosanthes scabra</name>
    <dbReference type="NCBI Taxonomy" id="79078"/>
    <lineage>
        <taxon>Eukaryota</taxon>
        <taxon>Viridiplantae</taxon>
        <taxon>Streptophyta</taxon>
        <taxon>Embryophyta</taxon>
        <taxon>Tracheophyta</taxon>
        <taxon>Spermatophyta</taxon>
        <taxon>Magnoliopsida</taxon>
        <taxon>eudicotyledons</taxon>
        <taxon>Gunneridae</taxon>
        <taxon>Pentapetalae</taxon>
        <taxon>rosids</taxon>
        <taxon>fabids</taxon>
        <taxon>Fabales</taxon>
        <taxon>Fabaceae</taxon>
        <taxon>Papilionoideae</taxon>
        <taxon>50 kb inversion clade</taxon>
        <taxon>dalbergioids sensu lato</taxon>
        <taxon>Dalbergieae</taxon>
        <taxon>Pterocarpus clade</taxon>
        <taxon>Stylosanthes</taxon>
    </lineage>
</organism>
<feature type="region of interest" description="Disordered" evidence="1">
    <location>
        <begin position="140"/>
        <end position="165"/>
    </location>
</feature>
<evidence type="ECO:0000313" key="3">
    <source>
        <dbReference type="Proteomes" id="UP001341840"/>
    </source>
</evidence>
<feature type="compositionally biased region" description="Low complexity" evidence="1">
    <location>
        <begin position="33"/>
        <end position="49"/>
    </location>
</feature>
<feature type="compositionally biased region" description="Polar residues" evidence="1">
    <location>
        <begin position="19"/>
        <end position="32"/>
    </location>
</feature>
<sequence length="165" mass="17917">MEHHLDPTKTPPKPDATTIAETPASSTMISLATGTTTPNTTPTTSTDTTQGTIDEYLTKIRSISESLAAIGSQLRDDDHIQAIIDGLNEDYNGLIASVMTRFGTFTVPEAKCFLQAYEDMLIRNKNPGQPIPMANVTHTYFPSNGRGGGRRERRAGCFQRGGRNS</sequence>
<proteinExistence type="predicted"/>
<dbReference type="PANTHER" id="PTHR47481:SF31">
    <property type="entry name" value="OS01G0873500 PROTEIN"/>
    <property type="match status" value="1"/>
</dbReference>
<evidence type="ECO:0000256" key="1">
    <source>
        <dbReference type="SAM" id="MobiDB-lite"/>
    </source>
</evidence>
<protein>
    <submittedName>
        <fullName evidence="2">Uncharacterized protein</fullName>
    </submittedName>
</protein>
<keyword evidence="3" id="KW-1185">Reference proteome</keyword>
<reference evidence="2 3" key="1">
    <citation type="journal article" date="2023" name="Plants (Basel)">
        <title>Bridging the Gap: Combining Genomics and Transcriptomics Approaches to Understand Stylosanthes scabra, an Orphan Legume from the Brazilian Caatinga.</title>
        <authorList>
            <person name="Ferreira-Neto J.R.C."/>
            <person name="da Silva M.D."/>
            <person name="Binneck E."/>
            <person name="de Melo N.F."/>
            <person name="da Silva R.H."/>
            <person name="de Melo A.L.T.M."/>
            <person name="Pandolfi V."/>
            <person name="Bustamante F.O."/>
            <person name="Brasileiro-Vidal A.C."/>
            <person name="Benko-Iseppon A.M."/>
        </authorList>
    </citation>
    <scope>NUCLEOTIDE SEQUENCE [LARGE SCALE GENOMIC DNA]</scope>
    <source>
        <tissue evidence="2">Leaves</tissue>
    </source>
</reference>
<accession>A0ABU6QK77</accession>
<dbReference type="PANTHER" id="PTHR47481">
    <property type="match status" value="1"/>
</dbReference>
<gene>
    <name evidence="2" type="ORF">PIB30_056795</name>
</gene>
<feature type="region of interest" description="Disordered" evidence="1">
    <location>
        <begin position="1"/>
        <end position="49"/>
    </location>
</feature>
<evidence type="ECO:0000313" key="2">
    <source>
        <dbReference type="EMBL" id="MED6111926.1"/>
    </source>
</evidence>
<dbReference type="Proteomes" id="UP001341840">
    <property type="component" value="Unassembled WGS sequence"/>
</dbReference>
<comment type="caution">
    <text evidence="2">The sequence shown here is derived from an EMBL/GenBank/DDBJ whole genome shotgun (WGS) entry which is preliminary data.</text>
</comment>
<name>A0ABU6QK77_9FABA</name>
<dbReference type="EMBL" id="JASCZI010000458">
    <property type="protein sequence ID" value="MED6111926.1"/>
    <property type="molecule type" value="Genomic_DNA"/>
</dbReference>